<feature type="transmembrane region" description="Helical" evidence="1">
    <location>
        <begin position="16"/>
        <end position="36"/>
    </location>
</feature>
<proteinExistence type="predicted"/>
<dbReference type="Proteomes" id="UP000283295">
    <property type="component" value="Unassembled WGS sequence"/>
</dbReference>
<dbReference type="AlphaFoldDB" id="A0A412ITP1"/>
<dbReference type="EMBL" id="QRVK01000006">
    <property type="protein sequence ID" value="RGS43468.1"/>
    <property type="molecule type" value="Genomic_DNA"/>
</dbReference>
<sequence length="92" mass="11371">MKYWEWHCKQRRMCVYHFYFTSTIVPAMVLFLHLWYNSSREIALCIADVMKNYWYIGWYTTVQKADKIREKRTFFLHPISNKIPSPKETVVW</sequence>
<keyword evidence="1" id="KW-0472">Membrane</keyword>
<protein>
    <submittedName>
        <fullName evidence="2">Uncharacterized protein</fullName>
    </submittedName>
</protein>
<keyword evidence="1" id="KW-0812">Transmembrane</keyword>
<comment type="caution">
    <text evidence="2">The sequence shown here is derived from an EMBL/GenBank/DDBJ whole genome shotgun (WGS) entry which is preliminary data.</text>
</comment>
<evidence type="ECO:0000256" key="1">
    <source>
        <dbReference type="SAM" id="Phobius"/>
    </source>
</evidence>
<accession>A0A412ITP1</accession>
<evidence type="ECO:0000313" key="3">
    <source>
        <dbReference type="Proteomes" id="UP000283295"/>
    </source>
</evidence>
<organism evidence="2 3">
    <name type="scientific">Coprococcus eutactus</name>
    <dbReference type="NCBI Taxonomy" id="33043"/>
    <lineage>
        <taxon>Bacteria</taxon>
        <taxon>Bacillati</taxon>
        <taxon>Bacillota</taxon>
        <taxon>Clostridia</taxon>
        <taxon>Lachnospirales</taxon>
        <taxon>Lachnospiraceae</taxon>
        <taxon>Coprococcus</taxon>
    </lineage>
</organism>
<name>A0A412ITP1_9FIRM</name>
<keyword evidence="1" id="KW-1133">Transmembrane helix</keyword>
<evidence type="ECO:0000313" key="2">
    <source>
        <dbReference type="EMBL" id="RGS43468.1"/>
    </source>
</evidence>
<reference evidence="2 3" key="1">
    <citation type="submission" date="2018-08" db="EMBL/GenBank/DDBJ databases">
        <title>A genome reference for cultivated species of the human gut microbiota.</title>
        <authorList>
            <person name="Zou Y."/>
            <person name="Xue W."/>
            <person name="Luo G."/>
        </authorList>
    </citation>
    <scope>NUCLEOTIDE SEQUENCE [LARGE SCALE GENOMIC DNA]</scope>
    <source>
        <strain evidence="2 3">AF22-21</strain>
    </source>
</reference>
<gene>
    <name evidence="2" type="ORF">DWX94_03905</name>
</gene>